<dbReference type="Gramene" id="mRNA:HanXRQr2_Chr09g0363151">
    <property type="protein sequence ID" value="mRNA:HanXRQr2_Chr09g0363151"/>
    <property type="gene ID" value="HanXRQr2_Chr09g0363151"/>
</dbReference>
<sequence>MAASHTVVEAGPWGGKGGVRWIQSAGGGKFTSIIIRGGACIFSIQFVFKDIHNIEYRSGRFGDLGDKAETITFADDEEVHAISGTVGEWGGHTCVTSLTFYTTKKPYGPFGTVTGSHFSLPVAKGKFAGFFGNSGDFLDSIGVVLV</sequence>
<proteinExistence type="inferred from homology"/>
<evidence type="ECO:0000313" key="4">
    <source>
        <dbReference type="EMBL" id="KAF5788791.1"/>
    </source>
</evidence>
<dbReference type="Pfam" id="PF01419">
    <property type="entry name" value="Jacalin"/>
    <property type="match status" value="1"/>
</dbReference>
<dbReference type="EMBL" id="CM007898">
    <property type="protein sequence ID" value="OTG13485.1"/>
    <property type="molecule type" value="Genomic_DNA"/>
</dbReference>
<organism evidence="5 6">
    <name type="scientific">Helianthus annuus</name>
    <name type="common">Common sunflower</name>
    <dbReference type="NCBI Taxonomy" id="4232"/>
    <lineage>
        <taxon>Eukaryota</taxon>
        <taxon>Viridiplantae</taxon>
        <taxon>Streptophyta</taxon>
        <taxon>Embryophyta</taxon>
        <taxon>Tracheophyta</taxon>
        <taxon>Spermatophyta</taxon>
        <taxon>Magnoliopsida</taxon>
        <taxon>eudicotyledons</taxon>
        <taxon>Gunneridae</taxon>
        <taxon>Pentapetalae</taxon>
        <taxon>asterids</taxon>
        <taxon>campanulids</taxon>
        <taxon>Asterales</taxon>
        <taxon>Asteraceae</taxon>
        <taxon>Asteroideae</taxon>
        <taxon>Heliantheae alliance</taxon>
        <taxon>Heliantheae</taxon>
        <taxon>Helianthus</taxon>
    </lineage>
</organism>
<dbReference type="STRING" id="4232.A0A251TQS7"/>
<evidence type="ECO:0000259" key="3">
    <source>
        <dbReference type="PROSITE" id="PS51752"/>
    </source>
</evidence>
<gene>
    <name evidence="5" type="ORF">HannXRQ_Chr09g0238641</name>
    <name evidence="4" type="ORF">HanXRQr2_Chr09g0363151</name>
</gene>
<reference evidence="4" key="3">
    <citation type="submission" date="2020-06" db="EMBL/GenBank/DDBJ databases">
        <title>Helianthus annuus Genome sequencing and assembly Release 2.</title>
        <authorList>
            <person name="Gouzy J."/>
            <person name="Langlade N."/>
            <person name="Munos S."/>
        </authorList>
    </citation>
    <scope>NUCLEOTIDE SEQUENCE</scope>
    <source>
        <tissue evidence="4">Leaves</tissue>
    </source>
</reference>
<accession>A0A251TQS7</accession>
<dbReference type="PANTHER" id="PTHR46506">
    <property type="entry name" value="OS05G0143600 PROTEIN"/>
    <property type="match status" value="1"/>
</dbReference>
<dbReference type="OrthoDB" id="581739at2759"/>
<dbReference type="AlphaFoldDB" id="A0A251TQS7"/>
<dbReference type="Proteomes" id="UP000215914">
    <property type="component" value="Chromosome 9"/>
</dbReference>
<feature type="domain" description="Jacalin-type lectin" evidence="3">
    <location>
        <begin position="7"/>
        <end position="146"/>
    </location>
</feature>
<reference evidence="5" key="2">
    <citation type="submission" date="2017-02" db="EMBL/GenBank/DDBJ databases">
        <title>Sunflower complete genome.</title>
        <authorList>
            <person name="Langlade N."/>
            <person name="Munos S."/>
        </authorList>
    </citation>
    <scope>NUCLEOTIDE SEQUENCE [LARGE SCALE GENOMIC DNA]</scope>
    <source>
        <tissue evidence="5">Leaves</tissue>
    </source>
</reference>
<evidence type="ECO:0000313" key="5">
    <source>
        <dbReference type="EMBL" id="OTG13485.1"/>
    </source>
</evidence>
<name>A0A251TQS7_HELAN</name>
<dbReference type="InterPro" id="IPR001229">
    <property type="entry name" value="Jacalin-like_lectin_dom"/>
</dbReference>
<dbReference type="Gene3D" id="2.100.10.30">
    <property type="entry name" value="Jacalin-like lectin domain"/>
    <property type="match status" value="1"/>
</dbReference>
<dbReference type="EMBL" id="MNCJ02000324">
    <property type="protein sequence ID" value="KAF5788791.1"/>
    <property type="molecule type" value="Genomic_DNA"/>
</dbReference>
<keyword evidence="6" id="KW-1185">Reference proteome</keyword>
<protein>
    <submittedName>
        <fullName evidence="4 5">Jacalin-like lectin domain-containing protein</fullName>
    </submittedName>
</protein>
<dbReference type="InParanoid" id="A0A251TQS7"/>
<dbReference type="SMART" id="SM00915">
    <property type="entry name" value="Jacalin"/>
    <property type="match status" value="1"/>
</dbReference>
<dbReference type="GO" id="GO:0030246">
    <property type="term" value="F:carbohydrate binding"/>
    <property type="evidence" value="ECO:0007669"/>
    <property type="project" value="UniProtKB-KW"/>
</dbReference>
<evidence type="ECO:0000256" key="2">
    <source>
        <dbReference type="ARBA" id="ARBA00022734"/>
    </source>
</evidence>
<evidence type="ECO:0000256" key="1">
    <source>
        <dbReference type="ARBA" id="ARBA00006568"/>
    </source>
</evidence>
<reference evidence="4 6" key="1">
    <citation type="journal article" date="2017" name="Nature">
        <title>The sunflower genome provides insights into oil metabolism, flowering and Asterid evolution.</title>
        <authorList>
            <person name="Badouin H."/>
            <person name="Gouzy J."/>
            <person name="Grassa C.J."/>
            <person name="Murat F."/>
            <person name="Staton S.E."/>
            <person name="Cottret L."/>
            <person name="Lelandais-Briere C."/>
            <person name="Owens G.L."/>
            <person name="Carrere S."/>
            <person name="Mayjonade B."/>
            <person name="Legrand L."/>
            <person name="Gill N."/>
            <person name="Kane N.C."/>
            <person name="Bowers J.E."/>
            <person name="Hubner S."/>
            <person name="Bellec A."/>
            <person name="Berard A."/>
            <person name="Berges H."/>
            <person name="Blanchet N."/>
            <person name="Boniface M.C."/>
            <person name="Brunel D."/>
            <person name="Catrice O."/>
            <person name="Chaidir N."/>
            <person name="Claudel C."/>
            <person name="Donnadieu C."/>
            <person name="Faraut T."/>
            <person name="Fievet G."/>
            <person name="Helmstetter N."/>
            <person name="King M."/>
            <person name="Knapp S.J."/>
            <person name="Lai Z."/>
            <person name="Le Paslier M.C."/>
            <person name="Lippi Y."/>
            <person name="Lorenzon L."/>
            <person name="Mandel J.R."/>
            <person name="Marage G."/>
            <person name="Marchand G."/>
            <person name="Marquand E."/>
            <person name="Bret-Mestries E."/>
            <person name="Morien E."/>
            <person name="Nambeesan S."/>
            <person name="Nguyen T."/>
            <person name="Pegot-Espagnet P."/>
            <person name="Pouilly N."/>
            <person name="Raftis F."/>
            <person name="Sallet E."/>
            <person name="Schiex T."/>
            <person name="Thomas J."/>
            <person name="Vandecasteele C."/>
            <person name="Vares D."/>
            <person name="Vear F."/>
            <person name="Vautrin S."/>
            <person name="Crespi M."/>
            <person name="Mangin B."/>
            <person name="Burke J.M."/>
            <person name="Salse J."/>
            <person name="Munos S."/>
            <person name="Vincourt P."/>
            <person name="Rieseberg L.H."/>
            <person name="Langlade N.B."/>
        </authorList>
    </citation>
    <scope>NUCLEOTIDE SEQUENCE [LARGE SCALE GENOMIC DNA]</scope>
    <source>
        <strain evidence="6">cv. SF193</strain>
        <tissue evidence="4">Leaves</tissue>
    </source>
</reference>
<evidence type="ECO:0000313" key="6">
    <source>
        <dbReference type="Proteomes" id="UP000215914"/>
    </source>
</evidence>
<keyword evidence="2 5" id="KW-0430">Lectin</keyword>
<dbReference type="PROSITE" id="PS51752">
    <property type="entry name" value="JACALIN_LECTIN"/>
    <property type="match status" value="1"/>
</dbReference>
<dbReference type="CDD" id="cd09612">
    <property type="entry name" value="Jacalin"/>
    <property type="match status" value="1"/>
</dbReference>
<dbReference type="SUPFAM" id="SSF51101">
    <property type="entry name" value="Mannose-binding lectins"/>
    <property type="match status" value="1"/>
</dbReference>
<dbReference type="InterPro" id="IPR036404">
    <property type="entry name" value="Jacalin-like_lectin_dom_sf"/>
</dbReference>
<dbReference type="OMA" id="WIQSAGG"/>
<dbReference type="InterPro" id="IPR033734">
    <property type="entry name" value="Jacalin-like_lectin_dom_plant"/>
</dbReference>
<comment type="similarity">
    <text evidence="1">Belongs to the jacalin lectin family.</text>
</comment>